<dbReference type="AlphaFoldDB" id="A4NZL6"/>
<reference evidence="2 3" key="1">
    <citation type="journal article" date="2007" name="Genome Biol.">
        <title>Characterization and modeling of the Haemophilus influenzae core and supragenomes based on the complete genomic sequences of Rd and 12 clinical nontypeable strains.</title>
        <authorList>
            <person name="Hogg J.S."/>
            <person name="Hu F.Z."/>
            <person name="Janto B."/>
            <person name="Boissy R."/>
            <person name="Hayes J."/>
            <person name="Keefe R."/>
            <person name="Post J.C."/>
            <person name="Ehrlich G.D."/>
        </authorList>
    </citation>
    <scope>NUCLEOTIDE SEQUENCE [LARGE SCALE GENOMIC DNA]</scope>
    <source>
        <strain evidence="2 3">22.4-21</strain>
    </source>
</reference>
<evidence type="ECO:0000313" key="2">
    <source>
        <dbReference type="EMBL" id="EDK13398.1"/>
    </source>
</evidence>
<proteinExistence type="predicted"/>
<dbReference type="EMBL" id="AAZJ01000009">
    <property type="protein sequence ID" value="EDK13398.1"/>
    <property type="molecule type" value="Genomic_DNA"/>
</dbReference>
<organism evidence="2 3">
    <name type="scientific">Haemophilus influenzae 22.4-21</name>
    <dbReference type="NCBI Taxonomy" id="375063"/>
    <lineage>
        <taxon>Bacteria</taxon>
        <taxon>Pseudomonadati</taxon>
        <taxon>Pseudomonadota</taxon>
        <taxon>Gammaproteobacteria</taxon>
        <taxon>Pasteurellales</taxon>
        <taxon>Pasteurellaceae</taxon>
        <taxon>Haemophilus</taxon>
    </lineage>
</organism>
<feature type="domain" description="DUF551" evidence="1">
    <location>
        <begin position="104"/>
        <end position="159"/>
    </location>
</feature>
<evidence type="ECO:0000313" key="3">
    <source>
        <dbReference type="Proteomes" id="UP000005596"/>
    </source>
</evidence>
<dbReference type="Pfam" id="PF04448">
    <property type="entry name" value="DUF551"/>
    <property type="match status" value="1"/>
</dbReference>
<dbReference type="InterPro" id="IPR007539">
    <property type="entry name" value="DUF551"/>
</dbReference>
<sequence>MRDEKYFSVDVSNDIHIVKLHKTLKQAKESCLADATDAHEFAEDMDDYEYYEDNDLPYAIYGKVLGKAKCKSKKLSEEEKDEYCTDLDYVLERPEIVDYPTDNGWIKCSERLPEPNTRVLICSRDKEVGVALYQELIGFGYIPLYGEVTHWQPLPQPPEE</sequence>
<name>A4NZL6_HAEIF</name>
<accession>A4NZL6</accession>
<protein>
    <recommendedName>
        <fullName evidence="1">DUF551 domain-containing protein</fullName>
    </recommendedName>
</protein>
<gene>
    <name evidence="2" type="ORF">CGSHiR3021_02144</name>
</gene>
<evidence type="ECO:0000259" key="1">
    <source>
        <dbReference type="Pfam" id="PF04448"/>
    </source>
</evidence>
<dbReference type="Proteomes" id="UP000005596">
    <property type="component" value="Unassembled WGS sequence"/>
</dbReference>
<dbReference type="BioCyc" id="HINF375063:G119K-1597-MONOMER"/>